<keyword evidence="1" id="KW-0472">Membrane</keyword>
<dbReference type="Pfam" id="PF18895">
    <property type="entry name" value="T4SS_pilin"/>
    <property type="match status" value="1"/>
</dbReference>
<evidence type="ECO:0000256" key="1">
    <source>
        <dbReference type="SAM" id="Phobius"/>
    </source>
</evidence>
<comment type="caution">
    <text evidence="2">The sequence shown here is derived from an EMBL/GenBank/DDBJ whole genome shotgun (WGS) entry which is preliminary data.</text>
</comment>
<gene>
    <name evidence="2" type="ORF">A2892_03400</name>
</gene>
<evidence type="ECO:0008006" key="4">
    <source>
        <dbReference type="Google" id="ProtNLM"/>
    </source>
</evidence>
<dbReference type="InterPro" id="IPR043993">
    <property type="entry name" value="T4SS_pilin"/>
</dbReference>
<dbReference type="Proteomes" id="UP000176404">
    <property type="component" value="Unassembled WGS sequence"/>
</dbReference>
<evidence type="ECO:0000313" key="2">
    <source>
        <dbReference type="EMBL" id="OGM60357.1"/>
    </source>
</evidence>
<evidence type="ECO:0000313" key="3">
    <source>
        <dbReference type="Proteomes" id="UP000176404"/>
    </source>
</evidence>
<feature type="transmembrane region" description="Helical" evidence="1">
    <location>
        <begin position="78"/>
        <end position="105"/>
    </location>
</feature>
<feature type="transmembrane region" description="Helical" evidence="1">
    <location>
        <begin position="32"/>
        <end position="57"/>
    </location>
</feature>
<protein>
    <recommendedName>
        <fullName evidence="4">Integral membrane protein</fullName>
    </recommendedName>
</protein>
<dbReference type="EMBL" id="MGHD01000005">
    <property type="protein sequence ID" value="OGM60357.1"/>
    <property type="molecule type" value="Genomic_DNA"/>
</dbReference>
<organism evidence="2 3">
    <name type="scientific">Candidatus Woesebacteria bacterium RIFCSPLOWO2_01_FULL_39_10b</name>
    <dbReference type="NCBI Taxonomy" id="1802517"/>
    <lineage>
        <taxon>Bacteria</taxon>
        <taxon>Candidatus Woeseibacteriota</taxon>
    </lineage>
</organism>
<dbReference type="STRING" id="1802517.A2892_03400"/>
<keyword evidence="1" id="KW-0812">Transmembrane</keyword>
<sequence length="114" mass="12089">MLGLISTVFAQDINIGAPSGFSNLTNVTPGSLVSGLIVLILIIAALVFFFMLVWGGIRYITSGGDKGQTEQARGQITAALIGLVIVFAAWAIIQLVNTLFGVNILTLSFQNLYD</sequence>
<accession>A0A1F8B8L4</accession>
<dbReference type="AlphaFoldDB" id="A0A1F8B8L4"/>
<proteinExistence type="predicted"/>
<name>A0A1F8B8L4_9BACT</name>
<keyword evidence="1" id="KW-1133">Transmembrane helix</keyword>
<reference evidence="2 3" key="1">
    <citation type="journal article" date="2016" name="Nat. Commun.">
        <title>Thousands of microbial genomes shed light on interconnected biogeochemical processes in an aquifer system.</title>
        <authorList>
            <person name="Anantharaman K."/>
            <person name="Brown C.T."/>
            <person name="Hug L.A."/>
            <person name="Sharon I."/>
            <person name="Castelle C.J."/>
            <person name="Probst A.J."/>
            <person name="Thomas B.C."/>
            <person name="Singh A."/>
            <person name="Wilkins M.J."/>
            <person name="Karaoz U."/>
            <person name="Brodie E.L."/>
            <person name="Williams K.H."/>
            <person name="Hubbard S.S."/>
            <person name="Banfield J.F."/>
        </authorList>
    </citation>
    <scope>NUCLEOTIDE SEQUENCE [LARGE SCALE GENOMIC DNA]</scope>
</reference>